<dbReference type="RefSeq" id="WP_007625921.1">
    <property type="nucleotide sequence ID" value="NZ_JALXXI010000001.1"/>
</dbReference>
<gene>
    <name evidence="1" type="ORF">DQ226_07285</name>
</gene>
<organism evidence="1 2">
    <name type="scientific">Dietzia maris</name>
    <dbReference type="NCBI Taxonomy" id="37915"/>
    <lineage>
        <taxon>Bacteria</taxon>
        <taxon>Bacillati</taxon>
        <taxon>Actinomycetota</taxon>
        <taxon>Actinomycetes</taxon>
        <taxon>Mycobacteriales</taxon>
        <taxon>Dietziaceae</taxon>
        <taxon>Dietzia</taxon>
    </lineage>
</organism>
<dbReference type="EMBL" id="QNTT01000014">
    <property type="protein sequence ID" value="RBA37352.1"/>
    <property type="molecule type" value="Genomic_DNA"/>
</dbReference>
<protein>
    <submittedName>
        <fullName evidence="1">Uncharacterized protein</fullName>
    </submittedName>
</protein>
<reference evidence="1 2" key="1">
    <citation type="submission" date="2018-06" db="EMBL/GenBank/DDBJ databases">
        <title>Whole genome sequencing of four bacterial strains from South Shetland trench revealing bio-synthetic gene clusters.</title>
        <authorList>
            <person name="Abdel-Mageed W.M."/>
            <person name="Lehri B."/>
            <person name="Jarmusch S.A."/>
            <person name="Miranda K."/>
            <person name="Goodfellow M."/>
            <person name="Jaspars M."/>
            <person name="Karlyshev A.V."/>
        </authorList>
    </citation>
    <scope>NUCLEOTIDE SEQUENCE [LARGE SCALE GENOMIC DNA]</scope>
    <source>
        <strain evidence="1 2">SST1</strain>
    </source>
</reference>
<dbReference type="AlphaFoldDB" id="A0A365PB15"/>
<sequence length="81" mass="8665">MVSVPGMTAMVFMASVMLPRMGVARRLLGPVRVMVLSYRRVSLVEVPGRGSAGSVTVGVVMMIVRLIHLVPSVLSIATWLA</sequence>
<evidence type="ECO:0000313" key="2">
    <source>
        <dbReference type="Proteomes" id="UP000252187"/>
    </source>
</evidence>
<name>A0A365PB15_9ACTN</name>
<accession>A0A365PB15</accession>
<dbReference type="Proteomes" id="UP000252187">
    <property type="component" value="Unassembled WGS sequence"/>
</dbReference>
<comment type="caution">
    <text evidence="1">The sequence shown here is derived from an EMBL/GenBank/DDBJ whole genome shotgun (WGS) entry which is preliminary data.</text>
</comment>
<proteinExistence type="predicted"/>
<evidence type="ECO:0000313" key="1">
    <source>
        <dbReference type="EMBL" id="RBA37352.1"/>
    </source>
</evidence>
<dbReference type="GeneID" id="36309778"/>